<gene>
    <name evidence="7" type="ORF">HY29_15870</name>
</gene>
<comment type="caution">
    <text evidence="7">The sequence shown here is derived from an EMBL/GenBank/DDBJ whole genome shotgun (WGS) entry which is preliminary data.</text>
</comment>
<evidence type="ECO:0000256" key="2">
    <source>
        <dbReference type="ARBA" id="ARBA00023125"/>
    </source>
</evidence>
<feature type="compositionally biased region" description="Basic and acidic residues" evidence="5">
    <location>
        <begin position="8"/>
        <end position="19"/>
    </location>
</feature>
<reference evidence="7 8" key="1">
    <citation type="journal article" date="2014" name="Antonie Van Leeuwenhoek">
        <title>Hyphomonas beringensis sp. nov. and Hyphomonas chukchiensis sp. nov., isolated from surface seawater of the Bering Sea and Chukchi Sea.</title>
        <authorList>
            <person name="Li C."/>
            <person name="Lai Q."/>
            <person name="Li G."/>
            <person name="Dong C."/>
            <person name="Wang J."/>
            <person name="Liao Y."/>
            <person name="Shao Z."/>
        </authorList>
    </citation>
    <scope>NUCLEOTIDE SEQUENCE [LARGE SCALE GENOMIC DNA]</scope>
    <source>
        <strain evidence="7 8">25B14_1</strain>
    </source>
</reference>
<evidence type="ECO:0000256" key="4">
    <source>
        <dbReference type="PROSITE-ProRule" id="PRU00335"/>
    </source>
</evidence>
<dbReference type="PROSITE" id="PS01081">
    <property type="entry name" value="HTH_TETR_1"/>
    <property type="match status" value="1"/>
</dbReference>
<feature type="DNA-binding region" description="H-T-H motif" evidence="4">
    <location>
        <begin position="52"/>
        <end position="71"/>
    </location>
</feature>
<dbReference type="SUPFAM" id="SSF46689">
    <property type="entry name" value="Homeodomain-like"/>
    <property type="match status" value="1"/>
</dbReference>
<evidence type="ECO:0000256" key="5">
    <source>
        <dbReference type="SAM" id="MobiDB-lite"/>
    </source>
</evidence>
<sequence>MKANSGQERPDLRDVDLETKAAPSQDRARTTFEKILTVTGELLGEVGFERLSTNMICKHAGITPPALYRYFPNKYAILHELGERLTSAQEKIVTSWVEEGGLEKNSLEETIQSFMTLITRINEQNRAFVGGLWVIRVIRVTPRLKGVRVASRDNYAAPAFERLRDAYPELPEERVRLITRLLTDVIYAAAELAIDEPQDEAEIILHTSIMVASYYEKMQEFLGRG</sequence>
<dbReference type="InterPro" id="IPR050109">
    <property type="entry name" value="HTH-type_TetR-like_transc_reg"/>
</dbReference>
<keyword evidence="1" id="KW-0805">Transcription regulation</keyword>
<dbReference type="PRINTS" id="PR00455">
    <property type="entry name" value="HTHTETR"/>
</dbReference>
<name>A0A062U6A6_9PROT</name>
<evidence type="ECO:0000313" key="8">
    <source>
        <dbReference type="Proteomes" id="UP000027037"/>
    </source>
</evidence>
<proteinExistence type="predicted"/>
<dbReference type="PATRIC" id="fig|1280946.3.peg.2342"/>
<dbReference type="GO" id="GO:0000976">
    <property type="term" value="F:transcription cis-regulatory region binding"/>
    <property type="evidence" value="ECO:0007669"/>
    <property type="project" value="TreeGrafter"/>
</dbReference>
<organism evidence="7 8">
    <name type="scientific">Hyphomonas beringensis</name>
    <dbReference type="NCBI Taxonomy" id="1280946"/>
    <lineage>
        <taxon>Bacteria</taxon>
        <taxon>Pseudomonadati</taxon>
        <taxon>Pseudomonadota</taxon>
        <taxon>Alphaproteobacteria</taxon>
        <taxon>Hyphomonadales</taxon>
        <taxon>Hyphomonadaceae</taxon>
        <taxon>Hyphomonas</taxon>
    </lineage>
</organism>
<accession>A0A062U6A6</accession>
<dbReference type="InterPro" id="IPR023772">
    <property type="entry name" value="DNA-bd_HTH_TetR-type_CS"/>
</dbReference>
<dbReference type="PANTHER" id="PTHR30055">
    <property type="entry name" value="HTH-TYPE TRANSCRIPTIONAL REGULATOR RUTR"/>
    <property type="match status" value="1"/>
</dbReference>
<feature type="region of interest" description="Disordered" evidence="5">
    <location>
        <begin position="1"/>
        <end position="26"/>
    </location>
</feature>
<feature type="domain" description="HTH tetR-type" evidence="6">
    <location>
        <begin position="29"/>
        <end position="89"/>
    </location>
</feature>
<evidence type="ECO:0000259" key="6">
    <source>
        <dbReference type="PROSITE" id="PS50977"/>
    </source>
</evidence>
<dbReference type="eggNOG" id="COG1309">
    <property type="taxonomic scope" value="Bacteria"/>
</dbReference>
<dbReference type="Proteomes" id="UP000027037">
    <property type="component" value="Unassembled WGS sequence"/>
</dbReference>
<dbReference type="Gene3D" id="1.10.357.10">
    <property type="entry name" value="Tetracycline Repressor, domain 2"/>
    <property type="match status" value="1"/>
</dbReference>
<dbReference type="InterPro" id="IPR009057">
    <property type="entry name" value="Homeodomain-like_sf"/>
</dbReference>
<dbReference type="STRING" id="1280946.HY29_15870"/>
<dbReference type="GO" id="GO:0003700">
    <property type="term" value="F:DNA-binding transcription factor activity"/>
    <property type="evidence" value="ECO:0007669"/>
    <property type="project" value="TreeGrafter"/>
</dbReference>
<evidence type="ECO:0000256" key="1">
    <source>
        <dbReference type="ARBA" id="ARBA00023015"/>
    </source>
</evidence>
<dbReference type="InterPro" id="IPR001647">
    <property type="entry name" value="HTH_TetR"/>
</dbReference>
<evidence type="ECO:0000256" key="3">
    <source>
        <dbReference type="ARBA" id="ARBA00023163"/>
    </source>
</evidence>
<dbReference type="PANTHER" id="PTHR30055:SF234">
    <property type="entry name" value="HTH-TYPE TRANSCRIPTIONAL REGULATOR BETI"/>
    <property type="match status" value="1"/>
</dbReference>
<protein>
    <recommendedName>
        <fullName evidence="6">HTH tetR-type domain-containing protein</fullName>
    </recommendedName>
</protein>
<dbReference type="AlphaFoldDB" id="A0A062U6A6"/>
<dbReference type="EMBL" id="AWFF01000044">
    <property type="protein sequence ID" value="KCZ53827.1"/>
    <property type="molecule type" value="Genomic_DNA"/>
</dbReference>
<keyword evidence="2 4" id="KW-0238">DNA-binding</keyword>
<keyword evidence="3" id="KW-0804">Transcription</keyword>
<evidence type="ECO:0000313" key="7">
    <source>
        <dbReference type="EMBL" id="KCZ53827.1"/>
    </source>
</evidence>
<dbReference type="Pfam" id="PF00440">
    <property type="entry name" value="TetR_N"/>
    <property type="match status" value="1"/>
</dbReference>
<keyword evidence="8" id="KW-1185">Reference proteome</keyword>
<dbReference type="PROSITE" id="PS50977">
    <property type="entry name" value="HTH_TETR_2"/>
    <property type="match status" value="1"/>
</dbReference>